<dbReference type="PANTHER" id="PTHR43108">
    <property type="entry name" value="N-ACETYLGLUCOSAMINE-6-SULFATASE FAMILY MEMBER"/>
    <property type="match status" value="1"/>
</dbReference>
<feature type="signal peptide" evidence="2">
    <location>
        <begin position="1"/>
        <end position="20"/>
    </location>
</feature>
<dbReference type="Gene3D" id="3.40.720.10">
    <property type="entry name" value="Alkaline Phosphatase, subunit A"/>
    <property type="match status" value="1"/>
</dbReference>
<dbReference type="Proteomes" id="UP000621386">
    <property type="component" value="Unassembled WGS sequence"/>
</dbReference>
<dbReference type="InterPro" id="IPR012251">
    <property type="entry name" value="GlcNAc_6-SO4ase"/>
</dbReference>
<dbReference type="InterPro" id="IPR000917">
    <property type="entry name" value="Sulfatase_N"/>
</dbReference>
<dbReference type="CDD" id="cd16147">
    <property type="entry name" value="G6S"/>
    <property type="match status" value="1"/>
</dbReference>
<evidence type="ECO:0000259" key="3">
    <source>
        <dbReference type="Pfam" id="PF00884"/>
    </source>
</evidence>
<proteinExistence type="predicted"/>
<keyword evidence="2" id="KW-0732">Signal</keyword>
<comment type="caution">
    <text evidence="4">The sequence shown here is derived from an EMBL/GenBank/DDBJ whole genome shotgun (WGS) entry which is preliminary data.</text>
</comment>
<protein>
    <submittedName>
        <fullName evidence="4">Sulfatase</fullName>
    </submittedName>
</protein>
<sequence>MIRTRQLLTLTAGLAAMVFAAQSGMSAATAHTTAPTVKPAVATAAAKPNIVFVLTDDMSTNLLPYMPEVHKLQSQGTSFSDFVVSNSLCCPSRSSIYTGEYPHNTGVLSNTAGPNGGFKAFHDNGLEKDTFAAALKAKGYRTAMMGKYLNGYDPKSTVDGQQPYVPQGWSQWDVVGNGYPEYDYKLAHNHKMEPHGDKNKDYLTDVLSEKGQSFIKKSAAANKPFMLEVALFTPHGPSTPARRDKKDFPGLKAPQGPAFDKLPTNAPPWLARQIPLTQSEKTAIDKKFRKRAQSLQAVDKMLGKLRQSLTSAHVADNTYVVFSSDNGFHLGEYRLKAGKQTAFDTDVRVPLVIAGPGVAAGRTSHAQVSNIDLAPTFEKIGGAAVSSKVDGHSMLPLLDGGSDAGWRTANLIEHRHAKPAHDDPDNHGTESVSPPNYHAMRTNSYTYVEYDSGAKEYYDLSTDPDELHNIAGQLTRARLAKLHDALTGLKNCHGDGCWSAGHP</sequence>
<dbReference type="Pfam" id="PF00884">
    <property type="entry name" value="Sulfatase"/>
    <property type="match status" value="1"/>
</dbReference>
<accession>A0ABS1NUH7</accession>
<keyword evidence="5" id="KW-1185">Reference proteome</keyword>
<feature type="compositionally biased region" description="Basic and acidic residues" evidence="1">
    <location>
        <begin position="419"/>
        <end position="428"/>
    </location>
</feature>
<evidence type="ECO:0000256" key="2">
    <source>
        <dbReference type="SAM" id="SignalP"/>
    </source>
</evidence>
<feature type="domain" description="Sulfatase N-terminal" evidence="3">
    <location>
        <begin position="48"/>
        <end position="377"/>
    </location>
</feature>
<organism evidence="4 5">
    <name type="scientific">Streptomyces musisoli</name>
    <dbReference type="NCBI Taxonomy" id="2802280"/>
    <lineage>
        <taxon>Bacteria</taxon>
        <taxon>Bacillati</taxon>
        <taxon>Actinomycetota</taxon>
        <taxon>Actinomycetes</taxon>
        <taxon>Kitasatosporales</taxon>
        <taxon>Streptomycetaceae</taxon>
        <taxon>Streptomyces</taxon>
    </lineage>
</organism>
<name>A0ABS1NUH7_9ACTN</name>
<dbReference type="RefSeq" id="WP_201813910.1">
    <property type="nucleotide sequence ID" value="NZ_JAERRH010000001.1"/>
</dbReference>
<dbReference type="SUPFAM" id="SSF53649">
    <property type="entry name" value="Alkaline phosphatase-like"/>
    <property type="match status" value="1"/>
</dbReference>
<feature type="chain" id="PRO_5045401807" evidence="2">
    <location>
        <begin position="21"/>
        <end position="503"/>
    </location>
</feature>
<dbReference type="PANTHER" id="PTHR43108:SF8">
    <property type="entry name" value="SD21168P"/>
    <property type="match status" value="1"/>
</dbReference>
<evidence type="ECO:0000256" key="1">
    <source>
        <dbReference type="SAM" id="MobiDB-lite"/>
    </source>
</evidence>
<evidence type="ECO:0000313" key="5">
    <source>
        <dbReference type="Proteomes" id="UP000621386"/>
    </source>
</evidence>
<feature type="region of interest" description="Disordered" evidence="1">
    <location>
        <begin position="417"/>
        <end position="438"/>
    </location>
</feature>
<dbReference type="InterPro" id="IPR017850">
    <property type="entry name" value="Alkaline_phosphatase_core_sf"/>
</dbReference>
<gene>
    <name evidence="4" type="ORF">JK361_02395</name>
</gene>
<dbReference type="EMBL" id="JAERRH010000001">
    <property type="protein sequence ID" value="MBL1103465.1"/>
    <property type="molecule type" value="Genomic_DNA"/>
</dbReference>
<reference evidence="4 5" key="1">
    <citation type="submission" date="2021-01" db="EMBL/GenBank/DDBJ databases">
        <title>WGS of actinomycetes isolated from Thailand.</title>
        <authorList>
            <person name="Thawai C."/>
        </authorList>
    </citation>
    <scope>NUCLEOTIDE SEQUENCE [LARGE SCALE GENOMIC DNA]</scope>
    <source>
        <strain evidence="4 5">CH5-8</strain>
    </source>
</reference>
<dbReference type="PIRSF" id="PIRSF036666">
    <property type="entry name" value="G6S"/>
    <property type="match status" value="1"/>
</dbReference>
<evidence type="ECO:0000313" key="4">
    <source>
        <dbReference type="EMBL" id="MBL1103465.1"/>
    </source>
</evidence>